<evidence type="ECO:0000313" key="12">
    <source>
        <dbReference type="Proteomes" id="UP001237642"/>
    </source>
</evidence>
<dbReference type="InterPro" id="IPR001128">
    <property type="entry name" value="Cyt_P450"/>
</dbReference>
<keyword evidence="9" id="KW-0503">Monooxygenase</keyword>
<evidence type="ECO:0000256" key="7">
    <source>
        <dbReference type="ARBA" id="ARBA00023002"/>
    </source>
</evidence>
<feature type="signal peptide" evidence="10">
    <location>
        <begin position="1"/>
        <end position="28"/>
    </location>
</feature>
<keyword evidence="10" id="KW-0732">Signal</keyword>
<evidence type="ECO:0000256" key="9">
    <source>
        <dbReference type="ARBA" id="ARBA00023033"/>
    </source>
</evidence>
<comment type="similarity">
    <text evidence="2">Belongs to the cytochrome P450 family.</text>
</comment>
<keyword evidence="8" id="KW-0408">Iron</keyword>
<evidence type="ECO:0000256" key="10">
    <source>
        <dbReference type="SAM" id="SignalP"/>
    </source>
</evidence>
<reference evidence="11" key="2">
    <citation type="submission" date="2023-05" db="EMBL/GenBank/DDBJ databases">
        <authorList>
            <person name="Schelkunov M.I."/>
        </authorList>
    </citation>
    <scope>NUCLEOTIDE SEQUENCE</scope>
    <source>
        <strain evidence="11">Hsosn_3</strain>
        <tissue evidence="11">Leaf</tissue>
    </source>
</reference>
<dbReference type="PANTHER" id="PTHR47955:SF8">
    <property type="entry name" value="CYTOCHROME P450 71D11-LIKE"/>
    <property type="match status" value="1"/>
</dbReference>
<evidence type="ECO:0000256" key="5">
    <source>
        <dbReference type="ARBA" id="ARBA00022824"/>
    </source>
</evidence>
<dbReference type="GO" id="GO:0009805">
    <property type="term" value="P:coumarin biosynthetic process"/>
    <property type="evidence" value="ECO:0007669"/>
    <property type="project" value="UniProtKB-ARBA"/>
</dbReference>
<dbReference type="PANTHER" id="PTHR47955">
    <property type="entry name" value="CYTOCHROME P450 FAMILY 71 PROTEIN"/>
    <property type="match status" value="1"/>
</dbReference>
<evidence type="ECO:0000256" key="3">
    <source>
        <dbReference type="ARBA" id="ARBA00022617"/>
    </source>
</evidence>
<dbReference type="AlphaFoldDB" id="A0AAD8JN83"/>
<dbReference type="GO" id="GO:0004497">
    <property type="term" value="F:monooxygenase activity"/>
    <property type="evidence" value="ECO:0007669"/>
    <property type="project" value="UniProtKB-KW"/>
</dbReference>
<evidence type="ECO:0000256" key="2">
    <source>
        <dbReference type="ARBA" id="ARBA00010617"/>
    </source>
</evidence>
<dbReference type="GO" id="GO:0005506">
    <property type="term" value="F:iron ion binding"/>
    <property type="evidence" value="ECO:0007669"/>
    <property type="project" value="InterPro"/>
</dbReference>
<keyword evidence="6" id="KW-0492">Microsome</keyword>
<evidence type="ECO:0000256" key="4">
    <source>
        <dbReference type="ARBA" id="ARBA00022723"/>
    </source>
</evidence>
<dbReference type="GO" id="GO:0016705">
    <property type="term" value="F:oxidoreductase activity, acting on paired donors, with incorporation or reduction of molecular oxygen"/>
    <property type="evidence" value="ECO:0007669"/>
    <property type="project" value="InterPro"/>
</dbReference>
<evidence type="ECO:0000256" key="8">
    <source>
        <dbReference type="ARBA" id="ARBA00023004"/>
    </source>
</evidence>
<comment type="subcellular location">
    <subcellularLocation>
        <location evidence="1">Microsome membrane</location>
        <topology evidence="1">Single-pass membrane protein</topology>
    </subcellularLocation>
</comment>
<dbReference type="Proteomes" id="UP001237642">
    <property type="component" value="Unassembled WGS sequence"/>
</dbReference>
<reference evidence="11" key="1">
    <citation type="submission" date="2023-02" db="EMBL/GenBank/DDBJ databases">
        <title>Genome of toxic invasive species Heracleum sosnowskyi carries increased number of genes despite the absence of recent whole-genome duplications.</title>
        <authorList>
            <person name="Schelkunov M."/>
            <person name="Shtratnikova V."/>
            <person name="Makarenko M."/>
            <person name="Klepikova A."/>
            <person name="Omelchenko D."/>
            <person name="Novikova G."/>
            <person name="Obukhova E."/>
            <person name="Bogdanov V."/>
            <person name="Penin A."/>
            <person name="Logacheva M."/>
        </authorList>
    </citation>
    <scope>NUCLEOTIDE SEQUENCE</scope>
    <source>
        <strain evidence="11">Hsosn_3</strain>
        <tissue evidence="11">Leaf</tissue>
    </source>
</reference>
<keyword evidence="12" id="KW-1185">Reference proteome</keyword>
<sequence length="536" mass="60401">MEILNSQPLPLAFALFLFIFLLMKIVKGTRNSEKLKLPPGPWKLPFIGNIHQLVGSQTHHILRDLAHKYGPIMSLQFGEVSAIVVSSPEVAQEILKTHDLHFAQRPFFLSGEIIAYNFSDIVFSPYGEYWRTLRKICTMELFSVKSVQKFRPVRESEVSNLIKTLSENVGRTINLGQEFFTLTIGITARAGFGKRVGEEKVFGTLIQELVDLSSGFSVADMYPSLKFLHLISRVQPRLEKVYKGMDKVFGDIISEHRKRKVSADQEDLADVLLRVQKDGLLECPITDDNIKAVILDIITAGSETSTATMTWAMSELIKNPKKFRPIRESEVSNLITTISHNVGKTINLGKELFTLTIGITARAGFGKRVGEEKVLAMLIQELLDLSSGFSVADMYPSLKFLHLISGVRPRMEKVYQGMNKVFGDIISEHRKRKAEADQEDLVDVLLRVHNDGLLECPVTDDNIKAVILKDLSRDLICTPKYYAWTCTSVVPCYLSRDLSGGLKNEELDMTEEFGITLRRKRDLNVIPIARKISPTE</sequence>
<dbReference type="Gene3D" id="1.10.630.10">
    <property type="entry name" value="Cytochrome P450"/>
    <property type="match status" value="2"/>
</dbReference>
<organism evidence="11 12">
    <name type="scientific">Heracleum sosnowskyi</name>
    <dbReference type="NCBI Taxonomy" id="360622"/>
    <lineage>
        <taxon>Eukaryota</taxon>
        <taxon>Viridiplantae</taxon>
        <taxon>Streptophyta</taxon>
        <taxon>Embryophyta</taxon>
        <taxon>Tracheophyta</taxon>
        <taxon>Spermatophyta</taxon>
        <taxon>Magnoliopsida</taxon>
        <taxon>eudicotyledons</taxon>
        <taxon>Gunneridae</taxon>
        <taxon>Pentapetalae</taxon>
        <taxon>asterids</taxon>
        <taxon>campanulids</taxon>
        <taxon>Apiales</taxon>
        <taxon>Apiaceae</taxon>
        <taxon>Apioideae</taxon>
        <taxon>apioid superclade</taxon>
        <taxon>Tordylieae</taxon>
        <taxon>Tordyliinae</taxon>
        <taxon>Heracleum</taxon>
    </lineage>
</organism>
<name>A0AAD8JN83_9APIA</name>
<dbReference type="PRINTS" id="PR00463">
    <property type="entry name" value="EP450I"/>
</dbReference>
<keyword evidence="5" id="KW-0256">Endoplasmic reticulum</keyword>
<protein>
    <submittedName>
        <fullName evidence="11">Premnaspirodiene oxygenase-like</fullName>
    </submittedName>
</protein>
<dbReference type="InterPro" id="IPR002401">
    <property type="entry name" value="Cyt_P450_E_grp-I"/>
</dbReference>
<accession>A0AAD8JN83</accession>
<evidence type="ECO:0000313" key="11">
    <source>
        <dbReference type="EMBL" id="KAK1404980.1"/>
    </source>
</evidence>
<keyword evidence="4" id="KW-0479">Metal-binding</keyword>
<keyword evidence="3" id="KW-0349">Heme</keyword>
<comment type="caution">
    <text evidence="11">The sequence shown here is derived from an EMBL/GenBank/DDBJ whole genome shotgun (WGS) entry which is preliminary data.</text>
</comment>
<gene>
    <name evidence="11" type="ORF">POM88_004585</name>
</gene>
<dbReference type="EMBL" id="JAUIZM010000001">
    <property type="protein sequence ID" value="KAK1404980.1"/>
    <property type="molecule type" value="Genomic_DNA"/>
</dbReference>
<dbReference type="SUPFAM" id="SSF48264">
    <property type="entry name" value="Cytochrome P450"/>
    <property type="match status" value="2"/>
</dbReference>
<proteinExistence type="inferred from homology"/>
<keyword evidence="7" id="KW-0560">Oxidoreductase</keyword>
<evidence type="ECO:0000256" key="1">
    <source>
        <dbReference type="ARBA" id="ARBA00004111"/>
    </source>
</evidence>
<dbReference type="Pfam" id="PF00067">
    <property type="entry name" value="p450"/>
    <property type="match status" value="1"/>
</dbReference>
<dbReference type="InterPro" id="IPR036396">
    <property type="entry name" value="Cyt_P450_sf"/>
</dbReference>
<evidence type="ECO:0000256" key="6">
    <source>
        <dbReference type="ARBA" id="ARBA00022848"/>
    </source>
</evidence>
<dbReference type="GO" id="GO:0020037">
    <property type="term" value="F:heme binding"/>
    <property type="evidence" value="ECO:0007669"/>
    <property type="project" value="InterPro"/>
</dbReference>
<feature type="chain" id="PRO_5042063337" evidence="10">
    <location>
        <begin position="29"/>
        <end position="536"/>
    </location>
</feature>